<sequence length="506" mass="58567">MKLFLSEEDYTHFLDCFFLEAIAGSYSVFREEFNQYLKHWAEQSKNYKEISISLSGGKKRDMKARPNIPKEEKRILSKWFEEHVSYPYPKVHEKERLSYQTGLSIKKVENWFINERSRKWHFHTPFQEGSLLWELVTYCRSWLPSPKQDRFPSIADGGLQWTCCAGRLHRGSRSCAREIILYNDSTRLTHYCMSRLEELIQNGIVPFVVFDGADLPNKQETNAERKEARNNNLQMARQLEAQGRVTEACEYYYKAIDITPELYVPLIQQLREHQIDYVVAPYEADAELGFLYRNNYVDFVITEDSDSLVFGSRCVLFKLDGGVGEEIDMNRLSECTSLDFCGWTHDMFTYMCILCGCDYLKRLRGVGIIKAYNAVNLGRQPAEIFSQLRMKTAITPEYEEGFLKAVFTFRHQTVFDPKTKTTVPLMPYPPAIRNNPPDYLGPLLPPDVAEAVAMGVIHPSTHQPLLPFAEDIMEEESQEVHSSTSSVAHYFRTGTCLLESLHIHIV</sequence>
<keyword evidence="11" id="KW-0460">Magnesium</keyword>
<accession>A0A196SKH3</accession>
<evidence type="ECO:0000256" key="6">
    <source>
        <dbReference type="ARBA" id="ARBA00022723"/>
    </source>
</evidence>
<evidence type="ECO:0000256" key="19">
    <source>
        <dbReference type="ARBA" id="ARBA00023242"/>
    </source>
</evidence>
<dbReference type="GO" id="GO:0006355">
    <property type="term" value="P:regulation of DNA-templated transcription"/>
    <property type="evidence" value="ECO:0007669"/>
    <property type="project" value="InterPro"/>
</dbReference>
<keyword evidence="13" id="KW-0267">Excision nuclease</keyword>
<keyword evidence="15 23" id="KW-0238">DNA-binding</keyword>
<dbReference type="InterPro" id="IPR006085">
    <property type="entry name" value="XPG_DNA_repair_N"/>
</dbReference>
<keyword evidence="12" id="KW-0391">Immunity</keyword>
<evidence type="ECO:0000256" key="10">
    <source>
        <dbReference type="ARBA" id="ARBA00022839"/>
    </source>
</evidence>
<dbReference type="GO" id="GO:0035312">
    <property type="term" value="F:5'-3' DNA exonuclease activity"/>
    <property type="evidence" value="ECO:0007669"/>
    <property type="project" value="InterPro"/>
</dbReference>
<dbReference type="GO" id="GO:0003677">
    <property type="term" value="F:DNA binding"/>
    <property type="evidence" value="ECO:0007669"/>
    <property type="project" value="UniProtKB-UniRule"/>
</dbReference>
<dbReference type="SUPFAM" id="SSF46689">
    <property type="entry name" value="Homeodomain-like"/>
    <property type="match status" value="1"/>
</dbReference>
<comment type="caution">
    <text evidence="25">The sequence shown here is derived from an EMBL/GenBank/DDBJ whole genome shotgun (WGS) entry which is preliminary data.</text>
</comment>
<evidence type="ECO:0000313" key="25">
    <source>
        <dbReference type="EMBL" id="OAO16796.1"/>
    </source>
</evidence>
<keyword evidence="10 25" id="KW-0269">Exonuclease</keyword>
<dbReference type="GO" id="GO:0017108">
    <property type="term" value="F:5'-flap endonuclease activity"/>
    <property type="evidence" value="ECO:0007669"/>
    <property type="project" value="TreeGrafter"/>
</dbReference>
<dbReference type="STRING" id="478820.A0A196SKH3"/>
<dbReference type="InterPro" id="IPR036279">
    <property type="entry name" value="5-3_exonuclease_C_sf"/>
</dbReference>
<keyword evidence="4" id="KW-0597">Phosphoprotein</keyword>
<dbReference type="GO" id="GO:0046872">
    <property type="term" value="F:metal ion binding"/>
    <property type="evidence" value="ECO:0007669"/>
    <property type="project" value="UniProtKB-KW"/>
</dbReference>
<dbReference type="Pfam" id="PF05920">
    <property type="entry name" value="Homeobox_KN"/>
    <property type="match status" value="1"/>
</dbReference>
<evidence type="ECO:0000313" key="26">
    <source>
        <dbReference type="Proteomes" id="UP000078348"/>
    </source>
</evidence>
<evidence type="ECO:0000256" key="9">
    <source>
        <dbReference type="ARBA" id="ARBA00022801"/>
    </source>
</evidence>
<dbReference type="PROSITE" id="PS50071">
    <property type="entry name" value="HOMEOBOX_2"/>
    <property type="match status" value="1"/>
</dbReference>
<keyword evidence="14" id="KW-0007">Acetylation</keyword>
<dbReference type="Gene3D" id="1.10.150.20">
    <property type="entry name" value="5' to 3' exonuclease, C-terminal subdomain"/>
    <property type="match status" value="1"/>
</dbReference>
<evidence type="ECO:0000256" key="17">
    <source>
        <dbReference type="ARBA" id="ARBA00023155"/>
    </source>
</evidence>
<evidence type="ECO:0000256" key="8">
    <source>
        <dbReference type="ARBA" id="ARBA00022763"/>
    </source>
</evidence>
<evidence type="ECO:0000256" key="22">
    <source>
        <dbReference type="ARBA" id="ARBA00064664"/>
    </source>
</evidence>
<dbReference type="InterPro" id="IPR006084">
    <property type="entry name" value="XPG/Rad2"/>
</dbReference>
<dbReference type="GO" id="GO:0005634">
    <property type="term" value="C:nucleus"/>
    <property type="evidence" value="ECO:0007669"/>
    <property type="project" value="UniProtKB-SubCell"/>
</dbReference>
<keyword evidence="5" id="KW-0540">Nuclease</keyword>
<evidence type="ECO:0000256" key="2">
    <source>
        <dbReference type="ARBA" id="ARBA00004123"/>
    </source>
</evidence>
<keyword evidence="18" id="KW-0234">DNA repair</keyword>
<dbReference type="FunFam" id="3.40.50.1010:FF:000111">
    <property type="entry name" value="Exonuclease 1"/>
    <property type="match status" value="1"/>
</dbReference>
<comment type="subcellular location">
    <subcellularLocation>
        <location evidence="2 23">Nucleus</location>
    </subcellularLocation>
</comment>
<dbReference type="InterPro" id="IPR001356">
    <property type="entry name" value="HD"/>
</dbReference>
<keyword evidence="8" id="KW-0227">DNA damage</keyword>
<evidence type="ECO:0000256" key="14">
    <source>
        <dbReference type="ARBA" id="ARBA00022990"/>
    </source>
</evidence>
<dbReference type="InterPro" id="IPR044752">
    <property type="entry name" value="PIN-like_EXO1"/>
</dbReference>
<dbReference type="FunFam" id="1.10.150.20:FF:000011">
    <property type="entry name" value="exonuclease 1"/>
    <property type="match status" value="1"/>
</dbReference>
<evidence type="ECO:0000256" key="5">
    <source>
        <dbReference type="ARBA" id="ARBA00022722"/>
    </source>
</evidence>
<keyword evidence="7" id="KW-0255">Endonuclease</keyword>
<dbReference type="InterPro" id="IPR037315">
    <property type="entry name" value="EXO1_H3TH"/>
</dbReference>
<evidence type="ECO:0000256" key="18">
    <source>
        <dbReference type="ARBA" id="ARBA00023204"/>
    </source>
</evidence>
<dbReference type="SUPFAM" id="SSF47807">
    <property type="entry name" value="5' to 3' exonuclease, C-terminal subdomain"/>
    <property type="match status" value="1"/>
</dbReference>
<keyword evidence="16" id="KW-0496">Mitochondrion</keyword>
<evidence type="ECO:0000256" key="15">
    <source>
        <dbReference type="ARBA" id="ARBA00023125"/>
    </source>
</evidence>
<dbReference type="PANTHER" id="PTHR11081">
    <property type="entry name" value="FLAP ENDONUCLEASE FAMILY MEMBER"/>
    <property type="match status" value="1"/>
</dbReference>
<dbReference type="CDD" id="cd09908">
    <property type="entry name" value="H3TH_EXO1"/>
    <property type="match status" value="1"/>
</dbReference>
<feature type="domain" description="Homeobox" evidence="24">
    <location>
        <begin position="59"/>
        <end position="122"/>
    </location>
</feature>
<evidence type="ECO:0000256" key="4">
    <source>
        <dbReference type="ARBA" id="ARBA00022553"/>
    </source>
</evidence>
<dbReference type="GO" id="GO:0051321">
    <property type="term" value="P:meiotic cell cycle"/>
    <property type="evidence" value="ECO:0007669"/>
    <property type="project" value="UniProtKB-KW"/>
</dbReference>
<keyword evidence="20" id="KW-0469">Meiosis</keyword>
<keyword evidence="19 23" id="KW-0539">Nucleus</keyword>
<dbReference type="CDD" id="cd09857">
    <property type="entry name" value="PIN_EXO1"/>
    <property type="match status" value="1"/>
</dbReference>
<dbReference type="InterPro" id="IPR009057">
    <property type="entry name" value="Homeodomain-like_sf"/>
</dbReference>
<comment type="function">
    <text evidence="21">5'-&gt;3' double-stranded DNA exonuclease which may also possess a cryptic 3'-&gt;5' double-stranded DNA exonuclease activity. Functions in DNA mismatch repair (MMR) to excise mismatch-containing DNA tracts directed by strand breaks located either 5' or 3' to the mismatch. Also exhibits endonuclease activity against 5'-overhanging flap structures similar to those generated by displacement synthesis when DNA polymerase encounters the 5'-end of a downstream Okazaki fragment. Required for somatic hypermutation (SHM) and class switch recombination (CSR) of immunoglobulin genes. Essential for male and female meiosis.</text>
</comment>
<evidence type="ECO:0000256" key="16">
    <source>
        <dbReference type="ARBA" id="ARBA00023128"/>
    </source>
</evidence>
<dbReference type="GO" id="GO:0006281">
    <property type="term" value="P:DNA repair"/>
    <property type="evidence" value="ECO:0007669"/>
    <property type="project" value="UniProtKB-KW"/>
</dbReference>
<organism evidence="25 26">
    <name type="scientific">Blastocystis sp. subtype 1 (strain ATCC 50177 / NandII)</name>
    <dbReference type="NCBI Taxonomy" id="478820"/>
    <lineage>
        <taxon>Eukaryota</taxon>
        <taxon>Sar</taxon>
        <taxon>Stramenopiles</taxon>
        <taxon>Bigyra</taxon>
        <taxon>Opalozoa</taxon>
        <taxon>Opalinata</taxon>
        <taxon>Blastocystidae</taxon>
        <taxon>Blastocystis</taxon>
    </lineage>
</organism>
<comment type="similarity">
    <text evidence="3">Belongs to the XPG/RAD2 endonuclease family. EXO1 subfamily.</text>
</comment>
<dbReference type="PRINTS" id="PR00853">
    <property type="entry name" value="XPGRADSUPER"/>
</dbReference>
<evidence type="ECO:0000256" key="7">
    <source>
        <dbReference type="ARBA" id="ARBA00022759"/>
    </source>
</evidence>
<feature type="DNA-binding region" description="Homeobox" evidence="23">
    <location>
        <begin position="61"/>
        <end position="123"/>
    </location>
</feature>
<keyword evidence="26" id="KW-1185">Reference proteome</keyword>
<evidence type="ECO:0000256" key="20">
    <source>
        <dbReference type="ARBA" id="ARBA00023254"/>
    </source>
</evidence>
<evidence type="ECO:0000256" key="21">
    <source>
        <dbReference type="ARBA" id="ARBA00057694"/>
    </source>
</evidence>
<dbReference type="Pfam" id="PF00867">
    <property type="entry name" value="XPG_I"/>
    <property type="match status" value="1"/>
</dbReference>
<keyword evidence="17 23" id="KW-0371">Homeobox</keyword>
<gene>
    <name evidence="25" type="ORF">AV274_1461</name>
</gene>
<dbReference type="PANTHER" id="PTHR11081:SF65">
    <property type="entry name" value="DNA DAMAGE-INDUCIBLE PROTEIN DIN7-RELATED"/>
    <property type="match status" value="1"/>
</dbReference>
<protein>
    <submittedName>
        <fullName evidence="25">Exonuclease 1</fullName>
    </submittedName>
</protein>
<dbReference type="CDD" id="cd00086">
    <property type="entry name" value="homeodomain"/>
    <property type="match status" value="1"/>
</dbReference>
<dbReference type="OrthoDB" id="26491at2759"/>
<dbReference type="Proteomes" id="UP000078348">
    <property type="component" value="Unassembled WGS sequence"/>
</dbReference>
<dbReference type="InterPro" id="IPR006086">
    <property type="entry name" value="XPG-I_dom"/>
</dbReference>
<dbReference type="GO" id="GO:0002376">
    <property type="term" value="P:immune system process"/>
    <property type="evidence" value="ECO:0007669"/>
    <property type="project" value="UniProtKB-KW"/>
</dbReference>
<evidence type="ECO:0000256" key="1">
    <source>
        <dbReference type="ARBA" id="ARBA00001946"/>
    </source>
</evidence>
<dbReference type="SMART" id="SM00389">
    <property type="entry name" value="HOX"/>
    <property type="match status" value="1"/>
</dbReference>
<dbReference type="Gene3D" id="1.10.10.60">
    <property type="entry name" value="Homeodomain-like"/>
    <property type="match status" value="1"/>
</dbReference>
<proteinExistence type="inferred from homology"/>
<dbReference type="InterPro" id="IPR008422">
    <property type="entry name" value="KN_HD"/>
</dbReference>
<evidence type="ECO:0000256" key="3">
    <source>
        <dbReference type="ARBA" id="ARBA00010563"/>
    </source>
</evidence>
<comment type="cofactor">
    <cofactor evidence="1">
        <name>Mg(2+)</name>
        <dbReference type="ChEBI" id="CHEBI:18420"/>
    </cofactor>
</comment>
<evidence type="ECO:0000256" key="13">
    <source>
        <dbReference type="ARBA" id="ARBA00022881"/>
    </source>
</evidence>
<keyword evidence="6" id="KW-0479">Metal-binding</keyword>
<dbReference type="SMART" id="SM00484">
    <property type="entry name" value="XPGI"/>
    <property type="match status" value="1"/>
</dbReference>
<evidence type="ECO:0000256" key="12">
    <source>
        <dbReference type="ARBA" id="ARBA00022859"/>
    </source>
</evidence>
<reference evidence="25 26" key="1">
    <citation type="submission" date="2016-05" db="EMBL/GenBank/DDBJ databases">
        <title>Nuclear genome of Blastocystis sp. subtype 1 NandII.</title>
        <authorList>
            <person name="Gentekaki E."/>
            <person name="Curtis B."/>
            <person name="Stairs C."/>
            <person name="Eme L."/>
            <person name="Herman E."/>
            <person name="Klimes V."/>
            <person name="Arias M.C."/>
            <person name="Elias M."/>
            <person name="Hilliou F."/>
            <person name="Klute M."/>
            <person name="Malik S.-B."/>
            <person name="Pightling A."/>
            <person name="Rachubinski R."/>
            <person name="Salas D."/>
            <person name="Schlacht A."/>
            <person name="Suga H."/>
            <person name="Archibald J."/>
            <person name="Ball S.G."/>
            <person name="Clark G."/>
            <person name="Dacks J."/>
            <person name="Van Der Giezen M."/>
            <person name="Tsaousis A."/>
            <person name="Roger A."/>
        </authorList>
    </citation>
    <scope>NUCLEOTIDE SEQUENCE [LARGE SCALE GENOMIC DNA]</scope>
    <source>
        <strain evidence="26">ATCC 50177 / NandII</strain>
    </source>
</reference>
<evidence type="ECO:0000259" key="24">
    <source>
        <dbReference type="PROSITE" id="PS50071"/>
    </source>
</evidence>
<dbReference type="InterPro" id="IPR029060">
    <property type="entry name" value="PIN-like_dom_sf"/>
</dbReference>
<name>A0A196SKH3_BLAHN</name>
<dbReference type="SUPFAM" id="SSF88723">
    <property type="entry name" value="PIN domain-like"/>
    <property type="match status" value="1"/>
</dbReference>
<evidence type="ECO:0000256" key="11">
    <source>
        <dbReference type="ARBA" id="ARBA00022842"/>
    </source>
</evidence>
<evidence type="ECO:0000256" key="23">
    <source>
        <dbReference type="PROSITE-ProRule" id="PRU00108"/>
    </source>
</evidence>
<dbReference type="Pfam" id="PF00752">
    <property type="entry name" value="XPG_N"/>
    <property type="match status" value="1"/>
</dbReference>
<dbReference type="AlphaFoldDB" id="A0A196SKH3"/>
<keyword evidence="9" id="KW-0378">Hydrolase</keyword>
<dbReference type="EMBL" id="LXWW01000059">
    <property type="protein sequence ID" value="OAO16796.1"/>
    <property type="molecule type" value="Genomic_DNA"/>
</dbReference>
<dbReference type="Gene3D" id="3.40.50.1010">
    <property type="entry name" value="5'-nuclease"/>
    <property type="match status" value="1"/>
</dbReference>
<comment type="subunit">
    <text evidence="22">Interacts with the MLH1-PMS2 heterodimer via MLH1. Interacts with MSH3. Interacts with the MSH2-MSH6 heterodimer via MSH2, and this interaction may increase the processivity of the 5'-&gt;3' exonuclease activity. Interacts with PCNA, and this interaction may both stimulate the cryptic 3'-&gt;5' exonuclease activity and suppress the 5'-&gt;3' exonuclease activity. Interacts with WRN, and this interaction stimulates both the 5'-&gt;3' exonuclease activity and cleavage of 5'-overhanging flap structures. Interacts with RECQL/RECQ1, and this interaction stimulates cleavage of 5'-overhanging flap structures. Interacts with DNA helicase ZGRF1; the interaction is increased following DNA damage induction.</text>
</comment>